<comment type="caution">
    <text evidence="2">The sequence shown here is derived from an EMBL/GenBank/DDBJ whole genome shotgun (WGS) entry which is preliminary data.</text>
</comment>
<keyword evidence="3" id="KW-1185">Reference proteome</keyword>
<reference evidence="2 3" key="1">
    <citation type="submission" date="2023-12" db="EMBL/GenBank/DDBJ databases">
        <title>Streptomyces sp. V4-01.</title>
        <authorList>
            <person name="Somphong A."/>
            <person name="Phongsopitanun W."/>
        </authorList>
    </citation>
    <scope>NUCLEOTIDE SEQUENCE [LARGE SCALE GENOMIC DNA]</scope>
    <source>
        <strain evidence="2 3">V4-01</strain>
    </source>
</reference>
<accession>A0ABU7PCF7</accession>
<dbReference type="InterPro" id="IPR021224">
    <property type="entry name" value="DUF2690"/>
</dbReference>
<protein>
    <submittedName>
        <fullName evidence="2">DUF2690 domain-containing protein</fullName>
    </submittedName>
</protein>
<keyword evidence="1" id="KW-0732">Signal</keyword>
<feature type="chain" id="PRO_5046001922" evidence="1">
    <location>
        <begin position="25"/>
        <end position="168"/>
    </location>
</feature>
<sequence>MTAGLGMLLAAAAVQVTAAPQASAADPGCWRDTCIGKSAAAMNCDDDAEVLDQFDIDTSIEVKLIWSQMCQATWAKVAIDPGYTDDPVYGQLWTTPTLGGIEKVYTTPQLGAGNPSEVTLMGNWKGTSKACWTSKDPSTEGDWDPVPLILEPGTGIMGAYTGACTDWI</sequence>
<gene>
    <name evidence="2" type="ORF">V2S66_15435</name>
</gene>
<evidence type="ECO:0000313" key="2">
    <source>
        <dbReference type="EMBL" id="MEE4543358.1"/>
    </source>
</evidence>
<proteinExistence type="predicted"/>
<name>A0ABU7PCF7_9ACTN</name>
<dbReference type="RefSeq" id="WP_330795691.1">
    <property type="nucleotide sequence ID" value="NZ_JAZEWV010000010.1"/>
</dbReference>
<evidence type="ECO:0000313" key="3">
    <source>
        <dbReference type="Proteomes" id="UP001344658"/>
    </source>
</evidence>
<dbReference type="Pfam" id="PF10901">
    <property type="entry name" value="DUF2690"/>
    <property type="match status" value="1"/>
</dbReference>
<evidence type="ECO:0000256" key="1">
    <source>
        <dbReference type="SAM" id="SignalP"/>
    </source>
</evidence>
<dbReference type="Proteomes" id="UP001344658">
    <property type="component" value="Unassembled WGS sequence"/>
</dbReference>
<organism evidence="2 3">
    <name type="scientific">Actinacidiphila polyblastidii</name>
    <dbReference type="NCBI Taxonomy" id="3110430"/>
    <lineage>
        <taxon>Bacteria</taxon>
        <taxon>Bacillati</taxon>
        <taxon>Actinomycetota</taxon>
        <taxon>Actinomycetes</taxon>
        <taxon>Kitasatosporales</taxon>
        <taxon>Streptomycetaceae</taxon>
        <taxon>Actinacidiphila</taxon>
    </lineage>
</organism>
<dbReference type="EMBL" id="JAZEWV010000010">
    <property type="protein sequence ID" value="MEE4543358.1"/>
    <property type="molecule type" value="Genomic_DNA"/>
</dbReference>
<feature type="signal peptide" evidence="1">
    <location>
        <begin position="1"/>
        <end position="24"/>
    </location>
</feature>